<dbReference type="OrthoDB" id="9794898at2"/>
<dbReference type="KEGG" id="aia:AWH56_014955"/>
<dbReference type="SMART" id="SM00849">
    <property type="entry name" value="Lactamase_B"/>
    <property type="match status" value="1"/>
</dbReference>
<dbReference type="PANTHER" id="PTHR46018:SF4">
    <property type="entry name" value="METALLO-HYDROLASE YHFI-RELATED"/>
    <property type="match status" value="1"/>
</dbReference>
<evidence type="ECO:0000259" key="2">
    <source>
        <dbReference type="SMART" id="SM00849"/>
    </source>
</evidence>
<protein>
    <submittedName>
        <fullName evidence="4">MBL fold metallo-hydrolase</fullName>
    </submittedName>
</protein>
<gene>
    <name evidence="4" type="ORF">AWH56_014955</name>
    <name evidence="3" type="ORF">AWH56_05180</name>
</gene>
<evidence type="ECO:0000256" key="1">
    <source>
        <dbReference type="ARBA" id="ARBA00022833"/>
    </source>
</evidence>
<dbReference type="PANTHER" id="PTHR46018">
    <property type="entry name" value="ZINC PHOSPHODIESTERASE ELAC PROTEIN 1"/>
    <property type="match status" value="1"/>
</dbReference>
<dbReference type="Proteomes" id="UP000180175">
    <property type="component" value="Chromosome"/>
</dbReference>
<dbReference type="Gene3D" id="3.60.15.10">
    <property type="entry name" value="Ribonuclease Z/Hydroxyacylglutathione hydrolase-like"/>
    <property type="match status" value="1"/>
</dbReference>
<dbReference type="InterPro" id="IPR036866">
    <property type="entry name" value="RibonucZ/Hydroxyglut_hydro"/>
</dbReference>
<feature type="domain" description="Metallo-beta-lactamase" evidence="2">
    <location>
        <begin position="18"/>
        <end position="211"/>
    </location>
</feature>
<evidence type="ECO:0000313" key="3">
    <source>
        <dbReference type="EMBL" id="OIJ22656.1"/>
    </source>
</evidence>
<dbReference type="InterPro" id="IPR001279">
    <property type="entry name" value="Metallo-B-lactamas"/>
</dbReference>
<sequence>MKLTIIGHWGAYPEANEATSCYLLEHEGFKLLVDCGSGALSQLQHFCKLEELDAVILSHYHHDHIADIGPLQYSRQVALALKTTEKPLPIYGHPYDQSEFQKLAKPPHTLSFIYNDEHETKIGPISITFLETEHKARCYAMRIELKGKTIVYTADSSYKEEFNTFAKNCDLLICETSFYAHQDGKPYGHMNSTEAATIAKDASVKKLVLTHLPHFGEHSQLVNEAKAVFSGEVVLAKKGLTFEV</sequence>
<name>A0A1S2MDJ4_9BACI</name>
<organism evidence="3 5">
    <name type="scientific">Anaerobacillus isosaccharinicus</name>
    <dbReference type="NCBI Taxonomy" id="1532552"/>
    <lineage>
        <taxon>Bacteria</taxon>
        <taxon>Bacillati</taxon>
        <taxon>Bacillota</taxon>
        <taxon>Bacilli</taxon>
        <taxon>Bacillales</taxon>
        <taxon>Bacillaceae</taxon>
        <taxon>Anaerobacillus</taxon>
    </lineage>
</organism>
<reference evidence="4 5" key="3">
    <citation type="journal article" date="2019" name="Int. J. Syst. Evol. Microbiol.">
        <title>Anaerobacillus isosaccharinicus sp. nov., an alkaliphilic bacterium which degrades isosaccharinic acid.</title>
        <authorList>
            <person name="Bassil N.M."/>
            <person name="Lloyd J.R."/>
        </authorList>
    </citation>
    <scope>NUCLEOTIDE SEQUENCE [LARGE SCALE GENOMIC DNA]</scope>
    <source>
        <strain evidence="4 5">NB2006</strain>
    </source>
</reference>
<keyword evidence="1" id="KW-0862">Zinc</keyword>
<keyword evidence="5" id="KW-1185">Reference proteome</keyword>
<dbReference type="AlphaFoldDB" id="A0A1S2MDJ4"/>
<dbReference type="EMBL" id="CP063356">
    <property type="protein sequence ID" value="QOY34040.1"/>
    <property type="molecule type" value="Genomic_DNA"/>
</dbReference>
<accession>A0A1S2MDJ4</accession>
<dbReference type="EMBL" id="LQXD01000036">
    <property type="protein sequence ID" value="OIJ22656.1"/>
    <property type="molecule type" value="Genomic_DNA"/>
</dbReference>
<reference evidence="4" key="4">
    <citation type="submission" date="2020-10" db="EMBL/GenBank/DDBJ databases">
        <authorList>
            <person name="Bassil N.M."/>
            <person name="Lloyd J.R."/>
        </authorList>
    </citation>
    <scope>NUCLEOTIDE SEQUENCE</scope>
    <source>
        <strain evidence="4">NB2006</strain>
    </source>
</reference>
<evidence type="ECO:0000313" key="4">
    <source>
        <dbReference type="EMBL" id="QOY34040.1"/>
    </source>
</evidence>
<keyword evidence="4" id="KW-0378">Hydrolase</keyword>
<dbReference type="SUPFAM" id="SSF56281">
    <property type="entry name" value="Metallo-hydrolase/oxidoreductase"/>
    <property type="match status" value="1"/>
</dbReference>
<dbReference type="CDD" id="cd07716">
    <property type="entry name" value="RNaseZ_short-form-like_MBL-fold"/>
    <property type="match status" value="1"/>
</dbReference>
<dbReference type="RefSeq" id="WP_071316115.1">
    <property type="nucleotide sequence ID" value="NZ_CP063356.2"/>
</dbReference>
<reference evidence="3 5" key="1">
    <citation type="submission" date="2016-10" db="EMBL/GenBank/DDBJ databases">
        <title>Draft genome sequences of four alkaliphilic bacteria belonging to the Anaerobacillus genus.</title>
        <authorList>
            <person name="Bassil N.M."/>
            <person name="Lloyd J.R."/>
        </authorList>
    </citation>
    <scope>NUCLEOTIDE SEQUENCE [LARGE SCALE GENOMIC DNA]</scope>
    <source>
        <strain evidence="3 5">NB2006</strain>
    </source>
</reference>
<dbReference type="Pfam" id="PF00753">
    <property type="entry name" value="Lactamase_B"/>
    <property type="match status" value="1"/>
</dbReference>
<evidence type="ECO:0000313" key="5">
    <source>
        <dbReference type="Proteomes" id="UP000180175"/>
    </source>
</evidence>
<dbReference type="GO" id="GO:0042781">
    <property type="term" value="F:3'-tRNA processing endoribonuclease activity"/>
    <property type="evidence" value="ECO:0007669"/>
    <property type="project" value="TreeGrafter"/>
</dbReference>
<proteinExistence type="predicted"/>
<reference evidence="4 5" key="2">
    <citation type="journal article" date="2017" name="Genome Announc.">
        <title>Draft Genome Sequences of Four Alkaliphilic Bacteria Belonging to the Anaerobacillus Genus.</title>
        <authorList>
            <person name="Bassil N.M."/>
            <person name="Lloyd J.R."/>
        </authorList>
    </citation>
    <scope>NUCLEOTIDE SEQUENCE [LARGE SCALE GENOMIC DNA]</scope>
    <source>
        <strain evidence="4 5">NB2006</strain>
    </source>
</reference>